<feature type="domain" description="YcaO" evidence="1">
    <location>
        <begin position="51"/>
        <end position="394"/>
    </location>
</feature>
<comment type="caution">
    <text evidence="2">The sequence shown here is derived from an EMBL/GenBank/DDBJ whole genome shotgun (WGS) entry which is preliminary data.</text>
</comment>
<evidence type="ECO:0000259" key="1">
    <source>
        <dbReference type="PROSITE" id="PS51664"/>
    </source>
</evidence>
<evidence type="ECO:0000313" key="3">
    <source>
        <dbReference type="Proteomes" id="UP000660131"/>
    </source>
</evidence>
<dbReference type="RefSeq" id="WP_187519240.1">
    <property type="nucleotide sequence ID" value="NZ_JACONV010000013.1"/>
</dbReference>
<dbReference type="PANTHER" id="PTHR37809:SF1">
    <property type="entry name" value="RIBOSOMAL PROTEIN S12 METHYLTHIOTRANSFERASE ACCESSORY FACTOR YCAO"/>
    <property type="match status" value="1"/>
</dbReference>
<dbReference type="PANTHER" id="PTHR37809">
    <property type="entry name" value="RIBOSOMAL PROTEIN S12 METHYLTHIOTRANSFERASE ACCESSORY FACTOR YCAO"/>
    <property type="match status" value="1"/>
</dbReference>
<dbReference type="InterPro" id="IPR003776">
    <property type="entry name" value="YcaO-like_dom"/>
</dbReference>
<proteinExistence type="predicted"/>
<organism evidence="2 3">
    <name type="scientific">Pseudomonas triticifolii</name>
    <dbReference type="NCBI Taxonomy" id="2762592"/>
    <lineage>
        <taxon>Bacteria</taxon>
        <taxon>Pseudomonadati</taxon>
        <taxon>Pseudomonadota</taxon>
        <taxon>Gammaproteobacteria</taxon>
        <taxon>Pseudomonadales</taxon>
        <taxon>Pseudomonadaceae</taxon>
        <taxon>Pseudomonas</taxon>
    </lineage>
</organism>
<reference evidence="2 3" key="1">
    <citation type="submission" date="2020-08" db="EMBL/GenBank/DDBJ databases">
        <title>Putative novel bacterial strains isolated from necrotic wheat leaf tissues caused by Xanthomonas translucens.</title>
        <authorList>
            <person name="Tambong J.T."/>
        </authorList>
    </citation>
    <scope>NUCLEOTIDE SEQUENCE [LARGE SCALE GENOMIC DNA]</scope>
    <source>
        <strain evidence="2 3">DOAB 1067</strain>
    </source>
</reference>
<accession>A0ABR7BHJ1</accession>
<dbReference type="EMBL" id="JACONV010000013">
    <property type="protein sequence ID" value="MBC3956647.1"/>
    <property type="molecule type" value="Genomic_DNA"/>
</dbReference>
<keyword evidence="3" id="KW-1185">Reference proteome</keyword>
<name>A0ABR7BHJ1_9PSED</name>
<dbReference type="Proteomes" id="UP000660131">
    <property type="component" value="Unassembled WGS sequence"/>
</dbReference>
<dbReference type="Pfam" id="PF02624">
    <property type="entry name" value="YcaO"/>
    <property type="match status" value="1"/>
</dbReference>
<dbReference type="Gene3D" id="3.30.160.660">
    <property type="match status" value="1"/>
</dbReference>
<gene>
    <name evidence="2" type="ORF">H8S56_16685</name>
</gene>
<dbReference type="PROSITE" id="PS51664">
    <property type="entry name" value="YCAO"/>
    <property type="match status" value="1"/>
</dbReference>
<protein>
    <submittedName>
        <fullName evidence="2">YcaO-like family protein</fullName>
    </submittedName>
</protein>
<evidence type="ECO:0000313" key="2">
    <source>
        <dbReference type="EMBL" id="MBC3956647.1"/>
    </source>
</evidence>
<sequence length="394" mass="42996">MFEREYVPAAARDKILQATSSLSLSASLEYENSSKTVATCVLSDNEGKVVSEGAGKGYHCDIGALAEGIEHYALSYEWSRHLVESAVKSVRLQPLLNMDGLVANLPSDCSVINCVTLTDMQSGAPVLLPAVLQMPHIPLTEKACTQAELSFLNKYSSNSGVAFGCSRSEALLHGLNEVVERHVLSKIFMSLCGQHERLMLASVSADVLDDIFCTGSDFRSAVETMKILIVETIYGVYFSMALPKRPDGRYPICPIGSGCSVDPRIAIKRAASELLQTTQLFDASEKATDFRAYALMHKVPALQPLLQLEVLRNIDLPCKRLTPPGRVSVTDQMGHMMKKISSTGLRILSRTVLAFENGCAVTQIYVPGLERFNLIRAGLPVVPQHLLHANKSLQ</sequence>